<feature type="chain" id="PRO_5024946365" description="Phospholipase C" evidence="2">
    <location>
        <begin position="19"/>
        <end position="612"/>
    </location>
</feature>
<comment type="caution">
    <text evidence="3">The sequence shown here is derived from an EMBL/GenBank/DDBJ whole genome shotgun (WGS) entry which is preliminary data.</text>
</comment>
<organism evidence="3 4">
    <name type="scientific">Trichomonascus ciferrii</name>
    <dbReference type="NCBI Taxonomy" id="44093"/>
    <lineage>
        <taxon>Eukaryota</taxon>
        <taxon>Fungi</taxon>
        <taxon>Dikarya</taxon>
        <taxon>Ascomycota</taxon>
        <taxon>Saccharomycotina</taxon>
        <taxon>Dipodascomycetes</taxon>
        <taxon>Dipodascales</taxon>
        <taxon>Trichomonascaceae</taxon>
        <taxon>Trichomonascus</taxon>
        <taxon>Trichomonascus ciferrii complex</taxon>
    </lineage>
</organism>
<reference evidence="3" key="1">
    <citation type="journal article" date="2019" name="G3 (Bethesda)">
        <title>Genome Assemblies of Two Rare Opportunistic Yeast Pathogens: Diutina rugosa (syn. Candida rugosa) and Trichomonascus ciferrii (syn. Candida ciferrii).</title>
        <authorList>
            <person name="Mixao V."/>
            <person name="Saus E."/>
            <person name="Hansen A.P."/>
            <person name="Lass-Florl C."/>
            <person name="Gabaldon T."/>
        </authorList>
    </citation>
    <scope>NUCLEOTIDE SEQUENCE</scope>
    <source>
        <strain evidence="3">CBS 4856</strain>
    </source>
</reference>
<evidence type="ECO:0000256" key="1">
    <source>
        <dbReference type="ARBA" id="ARBA00022801"/>
    </source>
</evidence>
<accession>A0A642V835</accession>
<protein>
    <recommendedName>
        <fullName evidence="5">Phospholipase C</fullName>
    </recommendedName>
</protein>
<dbReference type="PANTHER" id="PTHR31956">
    <property type="entry name" value="NON-SPECIFIC PHOSPHOLIPASE C4-RELATED"/>
    <property type="match status" value="1"/>
</dbReference>
<dbReference type="OrthoDB" id="5135119at2759"/>
<dbReference type="Gene3D" id="3.40.720.10">
    <property type="entry name" value="Alkaline Phosphatase, subunit A"/>
    <property type="match status" value="2"/>
</dbReference>
<gene>
    <name evidence="3" type="ORF">TRICI_001878</name>
</gene>
<dbReference type="GO" id="GO:0042578">
    <property type="term" value="F:phosphoric ester hydrolase activity"/>
    <property type="evidence" value="ECO:0007669"/>
    <property type="project" value="UniProtKB-ARBA"/>
</dbReference>
<evidence type="ECO:0008006" key="5">
    <source>
        <dbReference type="Google" id="ProtNLM"/>
    </source>
</evidence>
<evidence type="ECO:0000313" key="4">
    <source>
        <dbReference type="Proteomes" id="UP000761534"/>
    </source>
</evidence>
<dbReference type="AlphaFoldDB" id="A0A642V835"/>
<keyword evidence="1" id="KW-0378">Hydrolase</keyword>
<dbReference type="CDD" id="cd16014">
    <property type="entry name" value="PLC"/>
    <property type="match status" value="1"/>
</dbReference>
<keyword evidence="4" id="KW-1185">Reference proteome</keyword>
<keyword evidence="2" id="KW-0732">Signal</keyword>
<dbReference type="GO" id="GO:0019637">
    <property type="term" value="P:organophosphate metabolic process"/>
    <property type="evidence" value="ECO:0007669"/>
    <property type="project" value="UniProtKB-ARBA"/>
</dbReference>
<dbReference type="Pfam" id="PF04185">
    <property type="entry name" value="Phosphoesterase"/>
    <property type="match status" value="1"/>
</dbReference>
<evidence type="ECO:0000256" key="2">
    <source>
        <dbReference type="SAM" id="SignalP"/>
    </source>
</evidence>
<name>A0A642V835_9ASCO</name>
<dbReference type="VEuPathDB" id="FungiDB:TRICI_001878"/>
<evidence type="ECO:0000313" key="3">
    <source>
        <dbReference type="EMBL" id="KAA8915961.1"/>
    </source>
</evidence>
<dbReference type="InterPro" id="IPR007312">
    <property type="entry name" value="Phosphoesterase"/>
</dbReference>
<dbReference type="InterPro" id="IPR017850">
    <property type="entry name" value="Alkaline_phosphatase_core_sf"/>
</dbReference>
<dbReference type="Proteomes" id="UP000761534">
    <property type="component" value="Unassembled WGS sequence"/>
</dbReference>
<feature type="signal peptide" evidence="2">
    <location>
        <begin position="1"/>
        <end position="18"/>
    </location>
</feature>
<sequence>MLFSYLASLSLAAAGVAGKGLSDINHVVLFMQENRAFDHYYGSVSGVRGFKDPNVKVRENGKPIWYQPTNNTKADYLLPWYLSEDKEYSESNQCIVGGTNSWTDNHNAWNDGKMDGWATNNTAYSWGYFRRSDIPTHFSIVEGWTVADMYSESIIASTSPNRVSWVSGTINSPGAAPGDPETNGGPYIDNYNTPGCEESEDGRKYSCYPLKWKTTPELIEDAGVDWFVFQDENNFDDNPLAWFEQFQKAKNGSSLQVKGNSFPGLQSFYDKAASGSLPAISYIVGPMELSEHPPWSPKDGAWLQEKVVEAVMNSPKYNETALIISYDETGGFGDHVSPFVSPKGTKGEWMKDLIDDPKKDVPIGPGFRVPMYVISPWTRGGKVFTSPSDHSSQIMFLEEWVKAKFGKDIYNPLVNAWRRDHMSNLTEIFDFENPDTSLPELVKAEEPETSDGEYVGTSRCQKKYNERQPPIPYGNQNESYSLWVEEGYKQVTGHLTEGRYLVFESNGSCITGLDGKLSLGDCGRNYQSESARFVLHQQGDVFSKIFKLESNGGRYLKGKSFSQNDGDPFDIQFSPSKGYTIRSIDDKYISVDGNSISYESTPYYFTVYSVSY</sequence>
<dbReference type="EMBL" id="SWFS01000129">
    <property type="protein sequence ID" value="KAA8915961.1"/>
    <property type="molecule type" value="Genomic_DNA"/>
</dbReference>
<proteinExistence type="predicted"/>
<dbReference type="PANTHER" id="PTHR31956:SF1">
    <property type="entry name" value="NON-SPECIFIC PHOSPHOLIPASE C1"/>
    <property type="match status" value="1"/>
</dbReference>